<dbReference type="EMBL" id="OU963864">
    <property type="protein sequence ID" value="CAH0387360.1"/>
    <property type="molecule type" value="Genomic_DNA"/>
</dbReference>
<feature type="region of interest" description="Disordered" evidence="1">
    <location>
        <begin position="1"/>
        <end position="67"/>
    </location>
</feature>
<reference evidence="2" key="1">
    <citation type="submission" date="2021-12" db="EMBL/GenBank/DDBJ databases">
        <authorList>
            <person name="King R."/>
        </authorList>
    </citation>
    <scope>NUCLEOTIDE SEQUENCE</scope>
</reference>
<protein>
    <submittedName>
        <fullName evidence="2">Uncharacterized protein</fullName>
    </submittedName>
</protein>
<gene>
    <name evidence="2" type="ORF">BEMITA_LOCUS6384</name>
</gene>
<evidence type="ECO:0000256" key="1">
    <source>
        <dbReference type="SAM" id="MobiDB-lite"/>
    </source>
</evidence>
<organism evidence="2 3">
    <name type="scientific">Bemisia tabaci</name>
    <name type="common">Sweetpotato whitefly</name>
    <name type="synonym">Aleurodes tabaci</name>
    <dbReference type="NCBI Taxonomy" id="7038"/>
    <lineage>
        <taxon>Eukaryota</taxon>
        <taxon>Metazoa</taxon>
        <taxon>Ecdysozoa</taxon>
        <taxon>Arthropoda</taxon>
        <taxon>Hexapoda</taxon>
        <taxon>Insecta</taxon>
        <taxon>Pterygota</taxon>
        <taxon>Neoptera</taxon>
        <taxon>Paraneoptera</taxon>
        <taxon>Hemiptera</taxon>
        <taxon>Sternorrhyncha</taxon>
        <taxon>Aleyrodoidea</taxon>
        <taxon>Aleyrodidae</taxon>
        <taxon>Aleyrodinae</taxon>
        <taxon>Bemisia</taxon>
    </lineage>
</organism>
<sequence length="112" mass="12451">MARCSHSTESVTKRYSLSNSSPEDRPKRNVLRPGVFRNTGRRKSPIPAGEKEGGELVQPRRAGKNAAQTAISDYMKTRKRRISASAKIVEVVDQEDQSPRKRARSLTVGNSN</sequence>
<evidence type="ECO:0000313" key="2">
    <source>
        <dbReference type="EMBL" id="CAH0387360.1"/>
    </source>
</evidence>
<dbReference type="Proteomes" id="UP001152759">
    <property type="component" value="Chromosome 3"/>
</dbReference>
<accession>A0A9P0ABX8</accession>
<name>A0A9P0ABX8_BEMTA</name>
<keyword evidence="3" id="KW-1185">Reference proteome</keyword>
<feature type="region of interest" description="Disordered" evidence="1">
    <location>
        <begin position="91"/>
        <end position="112"/>
    </location>
</feature>
<proteinExistence type="predicted"/>
<feature type="compositionally biased region" description="Polar residues" evidence="1">
    <location>
        <begin position="1"/>
        <end position="21"/>
    </location>
</feature>
<evidence type="ECO:0000313" key="3">
    <source>
        <dbReference type="Proteomes" id="UP001152759"/>
    </source>
</evidence>
<dbReference type="AlphaFoldDB" id="A0A9P0ABX8"/>